<evidence type="ECO:0000256" key="5">
    <source>
        <dbReference type="SAM" id="Phobius"/>
    </source>
</evidence>
<organism evidence="6 7">
    <name type="scientific">Prymnesium parvum</name>
    <name type="common">Toxic golden alga</name>
    <dbReference type="NCBI Taxonomy" id="97485"/>
    <lineage>
        <taxon>Eukaryota</taxon>
        <taxon>Haptista</taxon>
        <taxon>Haptophyta</taxon>
        <taxon>Prymnesiophyceae</taxon>
        <taxon>Prymnesiales</taxon>
        <taxon>Prymnesiaceae</taxon>
        <taxon>Prymnesium</taxon>
    </lineage>
</organism>
<comment type="caution">
    <text evidence="6">The sequence shown here is derived from an EMBL/GenBank/DDBJ whole genome shotgun (WGS) entry which is preliminary data.</text>
</comment>
<proteinExistence type="predicted"/>
<evidence type="ECO:0000313" key="6">
    <source>
        <dbReference type="EMBL" id="KAL1524101.1"/>
    </source>
</evidence>
<dbReference type="InterPro" id="IPR013714">
    <property type="entry name" value="Golgi_TVP15"/>
</dbReference>
<reference evidence="6 7" key="1">
    <citation type="journal article" date="2024" name="Science">
        <title>Giant polyketide synthase enzymes in the biosynthesis of giant marine polyether toxins.</title>
        <authorList>
            <person name="Fallon T.R."/>
            <person name="Shende V.V."/>
            <person name="Wierzbicki I.H."/>
            <person name="Pendleton A.L."/>
            <person name="Watervoot N.F."/>
            <person name="Auber R.P."/>
            <person name="Gonzalez D.J."/>
            <person name="Wisecaver J.H."/>
            <person name="Moore B.S."/>
        </authorList>
    </citation>
    <scope>NUCLEOTIDE SEQUENCE [LARGE SCALE GENOMIC DNA]</scope>
    <source>
        <strain evidence="6 7">12B1</strain>
    </source>
</reference>
<dbReference type="GO" id="GO:0016020">
    <property type="term" value="C:membrane"/>
    <property type="evidence" value="ECO:0007669"/>
    <property type="project" value="UniProtKB-SubCell"/>
</dbReference>
<feature type="transmembrane region" description="Helical" evidence="5">
    <location>
        <begin position="50"/>
        <end position="69"/>
    </location>
</feature>
<keyword evidence="4 5" id="KW-0472">Membrane</keyword>
<evidence type="ECO:0000256" key="2">
    <source>
        <dbReference type="ARBA" id="ARBA00022692"/>
    </source>
</evidence>
<evidence type="ECO:0000313" key="7">
    <source>
        <dbReference type="Proteomes" id="UP001515480"/>
    </source>
</evidence>
<feature type="transmembrane region" description="Helical" evidence="5">
    <location>
        <begin position="23"/>
        <end position="44"/>
    </location>
</feature>
<dbReference type="AlphaFoldDB" id="A0AB34JTX7"/>
<dbReference type="EMBL" id="JBGBPQ010000005">
    <property type="protein sequence ID" value="KAL1524101.1"/>
    <property type="molecule type" value="Genomic_DNA"/>
</dbReference>
<name>A0AB34JTX7_PRYPA</name>
<feature type="transmembrane region" description="Helical" evidence="5">
    <location>
        <begin position="113"/>
        <end position="134"/>
    </location>
</feature>
<evidence type="ECO:0000256" key="3">
    <source>
        <dbReference type="ARBA" id="ARBA00022989"/>
    </source>
</evidence>
<keyword evidence="7" id="KW-1185">Reference proteome</keyword>
<dbReference type="PANTHER" id="PTHR28128">
    <property type="entry name" value="GOLGI APPARATUS MEMBRANE PROTEIN TVP15"/>
    <property type="match status" value="1"/>
</dbReference>
<dbReference type="Proteomes" id="UP001515480">
    <property type="component" value="Unassembled WGS sequence"/>
</dbReference>
<dbReference type="Pfam" id="PF08507">
    <property type="entry name" value="COPI_assoc"/>
    <property type="match status" value="1"/>
</dbReference>
<accession>A0AB34JTX7</accession>
<evidence type="ECO:0008006" key="8">
    <source>
        <dbReference type="Google" id="ProtNLM"/>
    </source>
</evidence>
<dbReference type="PANTHER" id="PTHR28128:SF1">
    <property type="entry name" value="GOLGI APPARATUS MEMBRANE PROTEIN TVP15"/>
    <property type="match status" value="1"/>
</dbReference>
<sequence>MGITATAKEFCCTWDGQYRLKKLLSMICGVLVILSSVFALLNIVESVFNPLQTIQTCWNILFGVLMLLHEFHMTSWITLRFGFLNGWFGRGMFYLFVGTIIMGKPDKQGFWNVFSYVVGFACIFIGAIELLFGFKCATSETAQADSDSATSQLHAANADAAKKKGWFGGGERAPTAPTDNNAVTINVTPGQVASAAGWAANNASTVAAVANAAAPAAPSTSAANPFFGNSHLGNQQ</sequence>
<keyword evidence="3 5" id="KW-1133">Transmembrane helix</keyword>
<gene>
    <name evidence="6" type="ORF">AB1Y20_019011</name>
</gene>
<feature type="transmembrane region" description="Helical" evidence="5">
    <location>
        <begin position="81"/>
        <end position="101"/>
    </location>
</feature>
<evidence type="ECO:0000256" key="4">
    <source>
        <dbReference type="ARBA" id="ARBA00023136"/>
    </source>
</evidence>
<keyword evidence="2 5" id="KW-0812">Transmembrane</keyword>
<comment type="subcellular location">
    <subcellularLocation>
        <location evidence="1">Membrane</location>
        <topology evidence="1">Multi-pass membrane protein</topology>
    </subcellularLocation>
</comment>
<protein>
    <recommendedName>
        <fullName evidence="8">COPI associated protein</fullName>
    </recommendedName>
</protein>
<evidence type="ECO:0000256" key="1">
    <source>
        <dbReference type="ARBA" id="ARBA00004141"/>
    </source>
</evidence>